<keyword evidence="1" id="KW-0723">Serine/threonine-protein kinase</keyword>
<dbReference type="InterPro" id="IPR050267">
    <property type="entry name" value="Anti-sigma-factor_SerPK"/>
</dbReference>
<dbReference type="STRING" id="501010.NOSIN_18470"/>
<dbReference type="AlphaFoldDB" id="A0A1V3C444"/>
<evidence type="ECO:0000256" key="1">
    <source>
        <dbReference type="ARBA" id="ARBA00022527"/>
    </source>
</evidence>
<dbReference type="EMBL" id="MCOK01000001">
    <property type="protein sequence ID" value="OOC55561.1"/>
    <property type="molecule type" value="Genomic_DNA"/>
</dbReference>
<evidence type="ECO:0000313" key="4">
    <source>
        <dbReference type="Proteomes" id="UP000189004"/>
    </source>
</evidence>
<accession>A0A1V3C444</accession>
<keyword evidence="3" id="KW-0808">Transferase</keyword>
<protein>
    <submittedName>
        <fullName evidence="3">Histidine kinase</fullName>
    </submittedName>
</protein>
<dbReference type="GO" id="GO:0004674">
    <property type="term" value="F:protein serine/threonine kinase activity"/>
    <property type="evidence" value="ECO:0007669"/>
    <property type="project" value="UniProtKB-KW"/>
</dbReference>
<dbReference type="Proteomes" id="UP000189004">
    <property type="component" value="Unassembled WGS sequence"/>
</dbReference>
<dbReference type="PANTHER" id="PTHR35526">
    <property type="entry name" value="ANTI-SIGMA-F FACTOR RSBW-RELATED"/>
    <property type="match status" value="1"/>
</dbReference>
<sequence>MSGPVRWEHRVYSGNLRELAQVRNDLAADLAGFDPDLVAALQLCLSELFANAVKYTDSGTEHGEVVRTLSLPGPAALRLSVSDSGGGGGLPRIPVERDGDEWDWAEGQRGLLLVQNLSRAWGHHPLVPWGDLGTNVWAEFAVDPATVPQGLRPYVFTH</sequence>
<proteinExistence type="predicted"/>
<dbReference type="SUPFAM" id="SSF55874">
    <property type="entry name" value="ATPase domain of HSP90 chaperone/DNA topoisomerase II/histidine kinase"/>
    <property type="match status" value="1"/>
</dbReference>
<dbReference type="Gene3D" id="3.30.565.10">
    <property type="entry name" value="Histidine kinase-like ATPase, C-terminal domain"/>
    <property type="match status" value="1"/>
</dbReference>
<dbReference type="RefSeq" id="WP_077691990.1">
    <property type="nucleotide sequence ID" value="NZ_MCOK01000001.1"/>
</dbReference>
<keyword evidence="4" id="KW-1185">Reference proteome</keyword>
<gene>
    <name evidence="3" type="ORF">NOSIN_18470</name>
</gene>
<feature type="domain" description="Histidine kinase/HSP90-like ATPase" evidence="2">
    <location>
        <begin position="15"/>
        <end position="119"/>
    </location>
</feature>
<keyword evidence="3" id="KW-0418">Kinase</keyword>
<dbReference type="InterPro" id="IPR036890">
    <property type="entry name" value="HATPase_C_sf"/>
</dbReference>
<evidence type="ECO:0000259" key="2">
    <source>
        <dbReference type="Pfam" id="PF13581"/>
    </source>
</evidence>
<dbReference type="InterPro" id="IPR003594">
    <property type="entry name" value="HATPase_dom"/>
</dbReference>
<evidence type="ECO:0000313" key="3">
    <source>
        <dbReference type="EMBL" id="OOC55561.1"/>
    </source>
</evidence>
<dbReference type="PANTHER" id="PTHR35526:SF3">
    <property type="entry name" value="ANTI-SIGMA-F FACTOR RSBW"/>
    <property type="match status" value="1"/>
</dbReference>
<dbReference type="OrthoDB" id="3425746at2"/>
<dbReference type="CDD" id="cd16936">
    <property type="entry name" value="HATPase_RsbW-like"/>
    <property type="match status" value="1"/>
</dbReference>
<name>A0A1V3C444_9ACTN</name>
<dbReference type="Pfam" id="PF13581">
    <property type="entry name" value="HATPase_c_2"/>
    <property type="match status" value="1"/>
</dbReference>
<organism evidence="3 4">
    <name type="scientific">Nocardiopsis sinuspersici</name>
    <dbReference type="NCBI Taxonomy" id="501010"/>
    <lineage>
        <taxon>Bacteria</taxon>
        <taxon>Bacillati</taxon>
        <taxon>Actinomycetota</taxon>
        <taxon>Actinomycetes</taxon>
        <taxon>Streptosporangiales</taxon>
        <taxon>Nocardiopsidaceae</taxon>
        <taxon>Nocardiopsis</taxon>
    </lineage>
</organism>
<reference evidence="4" key="1">
    <citation type="submission" date="2016-08" db="EMBL/GenBank/DDBJ databases">
        <authorList>
            <person name="Tokovenko B."/>
            <person name="Kalinowski J."/>
        </authorList>
    </citation>
    <scope>NUCLEOTIDE SEQUENCE [LARGE SCALE GENOMIC DNA]</scope>
    <source>
        <strain evidence="4">UTMC102</strain>
    </source>
</reference>
<comment type="caution">
    <text evidence="3">The sequence shown here is derived from an EMBL/GenBank/DDBJ whole genome shotgun (WGS) entry which is preliminary data.</text>
</comment>